<dbReference type="InterPro" id="IPR006076">
    <property type="entry name" value="FAD-dep_OxRdtase"/>
</dbReference>
<keyword evidence="9" id="KW-1185">Reference proteome</keyword>
<keyword evidence="3" id="KW-0285">Flavoprotein</keyword>
<feature type="domain" description="FAD dependent oxidoreductase" evidence="6">
    <location>
        <begin position="17"/>
        <end position="223"/>
    </location>
</feature>
<dbReference type="EMBL" id="JAPFQA010000009">
    <property type="protein sequence ID" value="MCZ8546573.1"/>
    <property type="molecule type" value="Genomic_DNA"/>
</dbReference>
<feature type="domain" description="Glucose-methanol-choline oxidoreductase C-terminal" evidence="7">
    <location>
        <begin position="392"/>
        <end position="519"/>
    </location>
</feature>
<name>A0ABT4QYB2_9HYPH</name>
<keyword evidence="5" id="KW-0560">Oxidoreductase</keyword>
<evidence type="ECO:0000256" key="5">
    <source>
        <dbReference type="ARBA" id="ARBA00023002"/>
    </source>
</evidence>
<reference evidence="8" key="1">
    <citation type="submission" date="2022-11" db="EMBL/GenBank/DDBJ databases">
        <authorList>
            <person name="Coimbra C."/>
        </authorList>
    </citation>
    <scope>NUCLEOTIDE SEQUENCE</scope>
    <source>
        <strain evidence="8">Jales19</strain>
    </source>
</reference>
<protein>
    <submittedName>
        <fullName evidence="8">GMC family oxidoreductase</fullName>
    </submittedName>
</protein>
<comment type="cofactor">
    <cofactor evidence="1">
        <name>FAD</name>
        <dbReference type="ChEBI" id="CHEBI:57692"/>
    </cofactor>
</comment>
<dbReference type="Pfam" id="PF01266">
    <property type="entry name" value="DAO"/>
    <property type="match status" value="1"/>
</dbReference>
<dbReference type="PANTHER" id="PTHR42784">
    <property type="entry name" value="PYRANOSE 2-OXIDASE"/>
    <property type="match status" value="1"/>
</dbReference>
<evidence type="ECO:0000256" key="3">
    <source>
        <dbReference type="ARBA" id="ARBA00022630"/>
    </source>
</evidence>
<sequence>MIEDCKDFPEGVRLETDLCIVGAGAAGLAMASQLAETRHRVCVIESGGLNYEHRRQRLSRGQSVGRPYEALDLCRIRQFGGSTGKAGWGGWCKMLDSVDFEHRHWIPMSGWPVDRKSLLPHYESAADLLGIKNLLADEPASAALRTNGPLFSERCFLSPVPDLGATMHARLRTARNVQVILHATALRLDTDVSGRRVRSIEVASAPNNRFQIEARFFVLACGGIENARLLLVSNRQMPNGIGNQHDLVGRYFMEHPRVRWGSLQVSRPDKTVALHVPSVATRMVDLPGPAGGGINDAFGLVLRPEIRASEGLLGSRTWIKPGPCVNDMDGSEALQYLAFWLRRGRLHRDLIKSGCTIFRHPAGSISSGIERIWHSRHRARHFHFDTILEQEPDPESRVTLDTKRDEFNLPRVKLEWKVGPLVRRTLERMQSIITEEMRLLGHRSDVQAGTDETPTGGEDIPYRWVRHHMGTTRMSNDPRTGVVDGKCQVHGLANLFIAGSSVFPTGGNDMPTLTIVALAIKLGQNLQQWLE</sequence>
<dbReference type="PANTHER" id="PTHR42784:SF1">
    <property type="entry name" value="PYRANOSE 2-OXIDASE"/>
    <property type="match status" value="1"/>
</dbReference>
<evidence type="ECO:0000256" key="2">
    <source>
        <dbReference type="ARBA" id="ARBA00010790"/>
    </source>
</evidence>
<dbReference type="InterPro" id="IPR036188">
    <property type="entry name" value="FAD/NAD-bd_sf"/>
</dbReference>
<accession>A0ABT4QYB2</accession>
<evidence type="ECO:0000256" key="1">
    <source>
        <dbReference type="ARBA" id="ARBA00001974"/>
    </source>
</evidence>
<evidence type="ECO:0000313" key="8">
    <source>
        <dbReference type="EMBL" id="MCZ8546573.1"/>
    </source>
</evidence>
<dbReference type="InterPro" id="IPR051473">
    <property type="entry name" value="P2Ox-like"/>
</dbReference>
<comment type="caution">
    <text evidence="8">The sequence shown here is derived from an EMBL/GenBank/DDBJ whole genome shotgun (WGS) entry which is preliminary data.</text>
</comment>
<evidence type="ECO:0000256" key="4">
    <source>
        <dbReference type="ARBA" id="ARBA00022827"/>
    </source>
</evidence>
<evidence type="ECO:0000313" key="9">
    <source>
        <dbReference type="Proteomes" id="UP001152178"/>
    </source>
</evidence>
<comment type="similarity">
    <text evidence="2">Belongs to the GMC oxidoreductase family.</text>
</comment>
<dbReference type="SUPFAM" id="SSF51905">
    <property type="entry name" value="FAD/NAD(P)-binding domain"/>
    <property type="match status" value="1"/>
</dbReference>
<evidence type="ECO:0000259" key="6">
    <source>
        <dbReference type="Pfam" id="PF01266"/>
    </source>
</evidence>
<dbReference type="RefSeq" id="WP_269906926.1">
    <property type="nucleotide sequence ID" value="NZ_JAPFQA010000009.1"/>
</dbReference>
<proteinExistence type="inferred from homology"/>
<keyword evidence="4" id="KW-0274">FAD</keyword>
<dbReference type="Pfam" id="PF05199">
    <property type="entry name" value="GMC_oxred_C"/>
    <property type="match status" value="1"/>
</dbReference>
<dbReference type="Gene3D" id="3.50.50.60">
    <property type="entry name" value="FAD/NAD(P)-binding domain"/>
    <property type="match status" value="2"/>
</dbReference>
<gene>
    <name evidence="8" type="ORF">OOJ09_20485</name>
</gene>
<dbReference type="InterPro" id="IPR007867">
    <property type="entry name" value="GMC_OxRtase_C"/>
</dbReference>
<evidence type="ECO:0000259" key="7">
    <source>
        <dbReference type="Pfam" id="PF05199"/>
    </source>
</evidence>
<dbReference type="Proteomes" id="UP001152178">
    <property type="component" value="Unassembled WGS sequence"/>
</dbReference>
<organism evidence="8 9">
    <name type="scientific">Mesorhizobium qingshengii</name>
    <dbReference type="NCBI Taxonomy" id="1165689"/>
    <lineage>
        <taxon>Bacteria</taxon>
        <taxon>Pseudomonadati</taxon>
        <taxon>Pseudomonadota</taxon>
        <taxon>Alphaproteobacteria</taxon>
        <taxon>Hyphomicrobiales</taxon>
        <taxon>Phyllobacteriaceae</taxon>
        <taxon>Mesorhizobium</taxon>
    </lineage>
</organism>